<evidence type="ECO:0000256" key="11">
    <source>
        <dbReference type="ARBA" id="ARBA00045497"/>
    </source>
</evidence>
<dbReference type="CDD" id="cd12826">
    <property type="entry name" value="EcCorA_ZntB-like_u1"/>
    <property type="match status" value="1"/>
</dbReference>
<dbReference type="FunFam" id="1.20.58.340:FF:000004">
    <property type="entry name" value="Magnesium transport protein CorA"/>
    <property type="match status" value="1"/>
</dbReference>
<evidence type="ECO:0000256" key="7">
    <source>
        <dbReference type="ARBA" id="ARBA00022989"/>
    </source>
</evidence>
<keyword evidence="9 12" id="KW-0472">Membrane</keyword>
<proteinExistence type="inferred from homology"/>
<comment type="catalytic activity">
    <reaction evidence="10">
        <text>Mg(2+)(in) = Mg(2+)(out)</text>
        <dbReference type="Rhea" id="RHEA:29827"/>
        <dbReference type="ChEBI" id="CHEBI:18420"/>
    </reaction>
</comment>
<dbReference type="GO" id="GO:0015095">
    <property type="term" value="F:magnesium ion transmembrane transporter activity"/>
    <property type="evidence" value="ECO:0007669"/>
    <property type="project" value="TreeGrafter"/>
</dbReference>
<comment type="similarity">
    <text evidence="2">Belongs to the CorA metal ion transporter (MIT) (TC 1.A.35) family.</text>
</comment>
<dbReference type="Gene3D" id="1.20.58.340">
    <property type="entry name" value="Magnesium transport protein CorA, transmembrane region"/>
    <property type="match status" value="2"/>
</dbReference>
<evidence type="ECO:0000313" key="13">
    <source>
        <dbReference type="EMBL" id="TLC98217.1"/>
    </source>
</evidence>
<dbReference type="STRING" id="180332.GCA_000797495_03734"/>
<evidence type="ECO:0000256" key="12">
    <source>
        <dbReference type="SAM" id="Phobius"/>
    </source>
</evidence>
<dbReference type="InterPro" id="IPR002523">
    <property type="entry name" value="MgTranspt_CorA/ZnTranspt_ZntB"/>
</dbReference>
<name>A0A4V6HR97_9FIRM</name>
<dbReference type="EMBL" id="QGQD01000101">
    <property type="protein sequence ID" value="TLC98217.1"/>
    <property type="molecule type" value="Genomic_DNA"/>
</dbReference>
<keyword evidence="6" id="KW-0460">Magnesium</keyword>
<evidence type="ECO:0000256" key="10">
    <source>
        <dbReference type="ARBA" id="ARBA00034269"/>
    </source>
</evidence>
<dbReference type="AlphaFoldDB" id="A0A4V6HR97"/>
<feature type="transmembrane region" description="Helical" evidence="12">
    <location>
        <begin position="247"/>
        <end position="267"/>
    </location>
</feature>
<evidence type="ECO:0000256" key="2">
    <source>
        <dbReference type="ARBA" id="ARBA00009765"/>
    </source>
</evidence>
<dbReference type="InterPro" id="IPR045861">
    <property type="entry name" value="CorA_cytoplasmic_dom"/>
</dbReference>
<keyword evidence="5 12" id="KW-0812">Transmembrane</keyword>
<evidence type="ECO:0000256" key="4">
    <source>
        <dbReference type="ARBA" id="ARBA00022475"/>
    </source>
</evidence>
<comment type="subcellular location">
    <subcellularLocation>
        <location evidence="1">Cell membrane</location>
        <topology evidence="1">Multi-pass membrane protein</topology>
    </subcellularLocation>
</comment>
<dbReference type="GO" id="GO:0015087">
    <property type="term" value="F:cobalt ion transmembrane transporter activity"/>
    <property type="evidence" value="ECO:0007669"/>
    <property type="project" value="TreeGrafter"/>
</dbReference>
<dbReference type="RefSeq" id="WP_052430640.1">
    <property type="nucleotide sequence ID" value="NZ_CAUSDN010000028.1"/>
</dbReference>
<reference evidence="13 14" key="1">
    <citation type="journal article" date="2019" name="Anaerobe">
        <title>Detection of Robinsoniella peoriensis in multiple bone samples of a trauma patient.</title>
        <authorList>
            <person name="Schrottner P."/>
            <person name="Hartwich K."/>
            <person name="Bunk B."/>
            <person name="Schober I."/>
            <person name="Helbig S."/>
            <person name="Rudolph W.W."/>
            <person name="Gunzer F."/>
        </authorList>
    </citation>
    <scope>NUCLEOTIDE SEQUENCE [LARGE SCALE GENOMIC DNA]</scope>
    <source>
        <strain evidence="13 14">DSM 106044</strain>
    </source>
</reference>
<keyword evidence="14" id="KW-1185">Reference proteome</keyword>
<keyword evidence="7 12" id="KW-1133">Transmembrane helix</keyword>
<keyword evidence="3" id="KW-0813">Transport</keyword>
<evidence type="ECO:0000256" key="8">
    <source>
        <dbReference type="ARBA" id="ARBA00023065"/>
    </source>
</evidence>
<dbReference type="Proteomes" id="UP000306509">
    <property type="component" value="Unassembled WGS sequence"/>
</dbReference>
<sequence>MRYYVKDKLIPLNKGETPAEGLVVVECLSSSEYKKRYEKTLHVDLLTRSLGNVEFCKADVLRNCIVGTFVIPCKEDLLEKESGFGYYMDKERLLFVDDNHIVEKMLEEICQIQVLPKTYVAHVFFEFMEYLTRDDVIFLQQYEEKLEDMEEGLSNSDTRDFNKKLLKCRRELLKLNAYYQQLMDLSDTLSENQNRLFNREDCRLFTFYTKRVERFYDTTHMLREYSMQLREMYQSQIDIHQNKVMQFLTVVTTIFMPLTLIAGWYGMNFANMPELNTKYGYGIIILVSILVTGIEIWYFKIKKWFK</sequence>
<feature type="transmembrane region" description="Helical" evidence="12">
    <location>
        <begin position="279"/>
        <end position="299"/>
    </location>
</feature>
<protein>
    <submittedName>
        <fullName evidence="13">Magnesium transport protein CorA</fullName>
    </submittedName>
</protein>
<dbReference type="GO" id="GO:0000287">
    <property type="term" value="F:magnesium ion binding"/>
    <property type="evidence" value="ECO:0007669"/>
    <property type="project" value="TreeGrafter"/>
</dbReference>
<dbReference type="SUPFAM" id="SSF143865">
    <property type="entry name" value="CorA soluble domain-like"/>
    <property type="match status" value="1"/>
</dbReference>
<keyword evidence="8" id="KW-0406">Ion transport</keyword>
<dbReference type="GO" id="GO:0005886">
    <property type="term" value="C:plasma membrane"/>
    <property type="evidence" value="ECO:0007669"/>
    <property type="project" value="UniProtKB-SubCell"/>
</dbReference>
<evidence type="ECO:0000256" key="3">
    <source>
        <dbReference type="ARBA" id="ARBA00022448"/>
    </source>
</evidence>
<dbReference type="SUPFAM" id="SSF144083">
    <property type="entry name" value="Magnesium transport protein CorA, transmembrane region"/>
    <property type="match status" value="1"/>
</dbReference>
<accession>A0A4V6HR97</accession>
<dbReference type="PANTHER" id="PTHR46494:SF1">
    <property type="entry name" value="CORA FAMILY METAL ION TRANSPORTER (EUROFUNG)"/>
    <property type="match status" value="1"/>
</dbReference>
<organism evidence="13 14">
    <name type="scientific">Robinsoniella peoriensis</name>
    <dbReference type="NCBI Taxonomy" id="180332"/>
    <lineage>
        <taxon>Bacteria</taxon>
        <taxon>Bacillati</taxon>
        <taxon>Bacillota</taxon>
        <taxon>Clostridia</taxon>
        <taxon>Lachnospirales</taxon>
        <taxon>Lachnospiraceae</taxon>
        <taxon>Robinsoniella</taxon>
    </lineage>
</organism>
<evidence type="ECO:0000256" key="6">
    <source>
        <dbReference type="ARBA" id="ARBA00022842"/>
    </source>
</evidence>
<evidence type="ECO:0000313" key="14">
    <source>
        <dbReference type="Proteomes" id="UP000306509"/>
    </source>
</evidence>
<keyword evidence="4" id="KW-1003">Cell membrane</keyword>
<dbReference type="Pfam" id="PF01544">
    <property type="entry name" value="CorA"/>
    <property type="match status" value="1"/>
</dbReference>
<comment type="function">
    <text evidence="11">Mediates influx of magnesium ions. Alternates between open and closed states. Activated by low cytoplasmic Mg(2+) levels. Inactive when cytoplasmic Mg(2+) levels are high.</text>
</comment>
<evidence type="ECO:0000256" key="5">
    <source>
        <dbReference type="ARBA" id="ARBA00022692"/>
    </source>
</evidence>
<evidence type="ECO:0000256" key="9">
    <source>
        <dbReference type="ARBA" id="ARBA00023136"/>
    </source>
</evidence>
<evidence type="ECO:0000256" key="1">
    <source>
        <dbReference type="ARBA" id="ARBA00004651"/>
    </source>
</evidence>
<dbReference type="InterPro" id="IPR045863">
    <property type="entry name" value="CorA_TM1_TM2"/>
</dbReference>
<comment type="caution">
    <text evidence="13">The sequence shown here is derived from an EMBL/GenBank/DDBJ whole genome shotgun (WGS) entry which is preliminary data.</text>
</comment>
<dbReference type="GO" id="GO:0050897">
    <property type="term" value="F:cobalt ion binding"/>
    <property type="evidence" value="ECO:0007669"/>
    <property type="project" value="TreeGrafter"/>
</dbReference>
<dbReference type="PANTHER" id="PTHR46494">
    <property type="entry name" value="CORA FAMILY METAL ION TRANSPORTER (EUROFUNG)"/>
    <property type="match status" value="1"/>
</dbReference>
<gene>
    <name evidence="13" type="primary">corA_1</name>
    <name evidence="13" type="ORF">DSM106044_04958</name>
</gene>